<evidence type="ECO:0000313" key="3">
    <source>
        <dbReference type="Proteomes" id="UP000637061"/>
    </source>
</evidence>
<evidence type="ECO:0000313" key="2">
    <source>
        <dbReference type="EMBL" id="MBI6883206.1"/>
    </source>
</evidence>
<dbReference type="Proteomes" id="UP000637061">
    <property type="component" value="Unassembled WGS sequence"/>
</dbReference>
<dbReference type="AlphaFoldDB" id="A0A8I1JI03"/>
<sequence length="393" mass="44391">MLVVFELPSGADLSEYLHVATWKNDVRNEEMDYCQGREKAHEILACRRAGIPYVVLSKPDFFSVRDGAKETQIVDTNVNIDALADSTPLVMRALSKMVDAEALKRFPLFVSAESDNDVLHWLDRVDEKYLKRQMTELTQEQFNDAMRTNNIATPVFLKGVEKGGGLSLRHVLASDQDLHDLVKTAGELRKIYGSLVPHGARDDDYIAFRQMPDWECPYRGEQKGRAYFFEPKDGVMLSDVLDFKHLPDHKAEYRCFIVDGRVSSISTYTDYVSYPVPDEIRKIASEFAAEHASIAPAFVADFGMTDRGPVLVELNSFAQSGRYVGNDPDALYRDLEQLLGVDRSNIKEPKVPVPSIVEDRSLFEFGSKDSGEFATRLMMRKAQKVRQGNMDLG</sequence>
<reference evidence="2" key="1">
    <citation type="submission" date="2020-12" db="EMBL/GenBank/DDBJ databases">
        <title>Enhanced detection system for hospital associated transmission using whole genome sequencing surveillance.</title>
        <authorList>
            <person name="Harrison L.H."/>
            <person name="Van Tyne D."/>
            <person name="Marsh J.W."/>
            <person name="Griffith M.P."/>
            <person name="Snyder D.J."/>
            <person name="Cooper V.S."/>
            <person name="Mustapha M."/>
        </authorList>
    </citation>
    <scope>NUCLEOTIDE SEQUENCE</scope>
    <source>
        <strain evidence="2">PSB00042</strain>
    </source>
</reference>
<dbReference type="InterPro" id="IPR025643">
    <property type="entry name" value="R2K_3"/>
</dbReference>
<name>A0A8I1JI03_PSEPU</name>
<dbReference type="Pfam" id="PF14243">
    <property type="entry name" value="R2K_3"/>
    <property type="match status" value="1"/>
</dbReference>
<comment type="caution">
    <text evidence="2">The sequence shown here is derived from an EMBL/GenBank/DDBJ whole genome shotgun (WGS) entry which is preliminary data.</text>
</comment>
<dbReference type="EMBL" id="JAEHTE010000002">
    <property type="protein sequence ID" value="MBI6883206.1"/>
    <property type="molecule type" value="Genomic_DNA"/>
</dbReference>
<accession>A0A8I1JI03</accession>
<gene>
    <name evidence="2" type="ORF">JEU22_04710</name>
</gene>
<organism evidence="2 3">
    <name type="scientific">Pseudomonas putida</name>
    <name type="common">Arthrobacter siderocapsulatus</name>
    <dbReference type="NCBI Taxonomy" id="303"/>
    <lineage>
        <taxon>Bacteria</taxon>
        <taxon>Pseudomonadati</taxon>
        <taxon>Pseudomonadota</taxon>
        <taxon>Gammaproteobacteria</taxon>
        <taxon>Pseudomonadales</taxon>
        <taxon>Pseudomonadaceae</taxon>
        <taxon>Pseudomonas</taxon>
    </lineage>
</organism>
<protein>
    <submittedName>
        <fullName evidence="2">ATP-grasp domain-containing protein</fullName>
    </submittedName>
</protein>
<dbReference type="RefSeq" id="WP_198746820.1">
    <property type="nucleotide sequence ID" value="NZ_JAEHTE010000002.1"/>
</dbReference>
<proteinExistence type="predicted"/>
<evidence type="ECO:0000259" key="1">
    <source>
        <dbReference type="Pfam" id="PF14243"/>
    </source>
</evidence>
<feature type="domain" description="ATP-grasp" evidence="1">
    <location>
        <begin position="250"/>
        <end position="335"/>
    </location>
</feature>